<keyword evidence="2" id="KW-0269">Exonuclease</keyword>
<keyword evidence="2" id="KW-0540">Nuclease</keyword>
<keyword evidence="2" id="KW-0378">Hydrolase</keyword>
<organism evidence="2 3">
    <name type="scientific">Prochlorococcus marinus str. GP2</name>
    <dbReference type="NCBI Taxonomy" id="59925"/>
    <lineage>
        <taxon>Bacteria</taxon>
        <taxon>Bacillati</taxon>
        <taxon>Cyanobacteriota</taxon>
        <taxon>Cyanophyceae</taxon>
        <taxon>Synechococcales</taxon>
        <taxon>Prochlorococcaceae</taxon>
        <taxon>Prochlorococcus</taxon>
    </lineage>
</organism>
<dbReference type="OrthoDB" id="539937at2"/>
<gene>
    <name evidence="2" type="ORF">EU91_0014</name>
</gene>
<protein>
    <submittedName>
        <fullName evidence="2">Putative 5'-3' exonuclease</fullName>
    </submittedName>
</protein>
<dbReference type="GO" id="GO:0004527">
    <property type="term" value="F:exonuclease activity"/>
    <property type="evidence" value="ECO:0007669"/>
    <property type="project" value="UniProtKB-KW"/>
</dbReference>
<dbReference type="STRING" id="59925.EU91_0014"/>
<dbReference type="RefSeq" id="WP_032523661.1">
    <property type="nucleotide sequence ID" value="NZ_CP138934.1"/>
</dbReference>
<keyword evidence="1" id="KW-0812">Transmembrane</keyword>
<sequence length="143" mass="16445">MDKTNTWLIGVIAVLLICFSLFAYLNAQANQSLLRPSIEDFDYKAFLLRPKPSIEDLEYKALDKKRANAEYAANRDFTDYEKFGSILFCNSSLNSRIEAATYSAQMELYISGKEADLSKWDIAIKDFENEKSKCKDVYPLVKR</sequence>
<accession>A0A0A1ZLM0</accession>
<evidence type="ECO:0000313" key="3">
    <source>
        <dbReference type="Proteomes" id="UP000030598"/>
    </source>
</evidence>
<dbReference type="AlphaFoldDB" id="A0A0A1ZLM0"/>
<name>A0A0A1ZLM0_PROMR</name>
<proteinExistence type="predicted"/>
<evidence type="ECO:0000256" key="1">
    <source>
        <dbReference type="SAM" id="Phobius"/>
    </source>
</evidence>
<comment type="caution">
    <text evidence="2">The sequence shown here is derived from an EMBL/GenBank/DDBJ whole genome shotgun (WGS) entry which is preliminary data.</text>
</comment>
<feature type="transmembrane region" description="Helical" evidence="1">
    <location>
        <begin position="6"/>
        <end position="25"/>
    </location>
</feature>
<dbReference type="EMBL" id="JNAH01000001">
    <property type="protein sequence ID" value="KGF89068.1"/>
    <property type="molecule type" value="Genomic_DNA"/>
</dbReference>
<dbReference type="Proteomes" id="UP000030598">
    <property type="component" value="Unassembled WGS sequence"/>
</dbReference>
<evidence type="ECO:0000313" key="2">
    <source>
        <dbReference type="EMBL" id="KGF89068.1"/>
    </source>
</evidence>
<reference evidence="3" key="1">
    <citation type="journal article" date="2014" name="Sci. Data">
        <title>Genomes of diverse isolates of the marine cyanobacterium Prochlorococcus.</title>
        <authorList>
            <person name="Biller S."/>
            <person name="Berube P."/>
            <person name="Thompson J."/>
            <person name="Kelly L."/>
            <person name="Roggensack S."/>
            <person name="Awad L."/>
            <person name="Roache-Johnson K."/>
            <person name="Ding H."/>
            <person name="Giovannoni S.J."/>
            <person name="Moore L.R."/>
            <person name="Chisholm S.W."/>
        </authorList>
    </citation>
    <scope>NUCLEOTIDE SEQUENCE [LARGE SCALE GENOMIC DNA]</scope>
    <source>
        <strain evidence="3">GP2</strain>
    </source>
</reference>
<keyword evidence="1" id="KW-0472">Membrane</keyword>
<keyword evidence="1" id="KW-1133">Transmembrane helix</keyword>
<dbReference type="eggNOG" id="ENOG5030RMG">
    <property type="taxonomic scope" value="Bacteria"/>
</dbReference>